<dbReference type="Gene3D" id="3.30.420.10">
    <property type="entry name" value="Ribonuclease H-like superfamily/Ribonuclease H"/>
    <property type="match status" value="1"/>
</dbReference>
<keyword evidence="3" id="KW-1185">Reference proteome</keyword>
<evidence type="ECO:0000259" key="1">
    <source>
        <dbReference type="Pfam" id="PF13482"/>
    </source>
</evidence>
<protein>
    <submittedName>
        <fullName evidence="2">Ribonuclease H-like domain-containing protein</fullName>
    </submittedName>
</protein>
<accession>A0ABW4YQC2</accession>
<dbReference type="PANTHER" id="PTHR38462:SF1">
    <property type="entry name" value="YPRB RIBONUCLEASE H-LIKE DOMAIN-CONTAINING PROTEIN"/>
    <property type="match status" value="1"/>
</dbReference>
<dbReference type="InterPro" id="IPR012337">
    <property type="entry name" value="RNaseH-like_sf"/>
</dbReference>
<dbReference type="InterPro" id="IPR036397">
    <property type="entry name" value="RNaseH_sf"/>
</dbReference>
<dbReference type="SUPFAM" id="SSF48452">
    <property type="entry name" value="TPR-like"/>
    <property type="match status" value="1"/>
</dbReference>
<evidence type="ECO:0000313" key="3">
    <source>
        <dbReference type="Proteomes" id="UP001597362"/>
    </source>
</evidence>
<dbReference type="PANTHER" id="PTHR38462">
    <property type="entry name" value="EXONUCLEASE-LIKE PROTEIN"/>
    <property type="match status" value="1"/>
</dbReference>
<name>A0ABW4YQC2_9BACL</name>
<evidence type="ECO:0000313" key="2">
    <source>
        <dbReference type="EMBL" id="MFD2117777.1"/>
    </source>
</evidence>
<dbReference type="Proteomes" id="UP001597362">
    <property type="component" value="Unassembled WGS sequence"/>
</dbReference>
<dbReference type="Pfam" id="PF13482">
    <property type="entry name" value="RNase_H_2"/>
    <property type="match status" value="1"/>
</dbReference>
<dbReference type="InterPro" id="IPR038720">
    <property type="entry name" value="YprB_RNase_H-like_dom"/>
</dbReference>
<sequence length="419" mass="48424">MSNLLRSRLNRLSGNQETVSKVDDTAKMPNDEQSKVWAQLGVFTENTPHGSFLLRKLAYSLEHIHGAYQLQQLLDIIPALTVFDPGQQVSSEQLLFFDLETTGLGSGSGNIPFMTSIGYVAQEQFIIEQALICHPVEEFAMLSYMLDKMNSYSYLVTYNGKSFDWPLLQNRMVMNRLRQKQWQPKHIDLLHPSRAVWRNTLTSCKLSYVEEKRLGIERVDDVPGSLAPQLYFQYLAEQNPTVLEGVFRHNEWDILSLATLLTRFGQLLSGQEEQKAAKPTTFEELVRTGLWLEKMNVPSLAEPLYHLAKKTEDSTATALILLATRHKKAGYWSEAVLLWQKVIIMNSSSIESKLECYVEIAKFFEHREKNFTVALQYMNDAEQMLVSNRYSHLLTEKERNWLQQCRHRMNRLQNKLKVL</sequence>
<comment type="caution">
    <text evidence="2">The sequence shown here is derived from an EMBL/GenBank/DDBJ whole genome shotgun (WGS) entry which is preliminary data.</text>
</comment>
<dbReference type="InterPro" id="IPR011990">
    <property type="entry name" value="TPR-like_helical_dom_sf"/>
</dbReference>
<dbReference type="EMBL" id="JBHUHO010000047">
    <property type="protein sequence ID" value="MFD2117777.1"/>
    <property type="molecule type" value="Genomic_DNA"/>
</dbReference>
<reference evidence="3" key="1">
    <citation type="journal article" date="2019" name="Int. J. Syst. Evol. Microbiol.">
        <title>The Global Catalogue of Microorganisms (GCM) 10K type strain sequencing project: providing services to taxonomists for standard genome sequencing and annotation.</title>
        <authorList>
            <consortium name="The Broad Institute Genomics Platform"/>
            <consortium name="The Broad Institute Genome Sequencing Center for Infectious Disease"/>
            <person name="Wu L."/>
            <person name="Ma J."/>
        </authorList>
    </citation>
    <scope>NUCLEOTIDE SEQUENCE [LARGE SCALE GENOMIC DNA]</scope>
    <source>
        <strain evidence="3">GH52</strain>
    </source>
</reference>
<dbReference type="SUPFAM" id="SSF53098">
    <property type="entry name" value="Ribonuclease H-like"/>
    <property type="match status" value="1"/>
</dbReference>
<dbReference type="RefSeq" id="WP_377775046.1">
    <property type="nucleotide sequence ID" value="NZ_JBHUHO010000047.1"/>
</dbReference>
<organism evidence="2 3">
    <name type="scientific">Paenibacillus yanchengensis</name>
    <dbReference type="NCBI Taxonomy" id="2035833"/>
    <lineage>
        <taxon>Bacteria</taxon>
        <taxon>Bacillati</taxon>
        <taxon>Bacillota</taxon>
        <taxon>Bacilli</taxon>
        <taxon>Bacillales</taxon>
        <taxon>Paenibacillaceae</taxon>
        <taxon>Paenibacillus</taxon>
    </lineage>
</organism>
<feature type="domain" description="YprB ribonuclease H-like" evidence="1">
    <location>
        <begin position="95"/>
        <end position="262"/>
    </location>
</feature>
<gene>
    <name evidence="2" type="ORF">ACFSJH_18765</name>
</gene>
<proteinExistence type="predicted"/>